<dbReference type="Gene3D" id="3.40.50.300">
    <property type="entry name" value="P-loop containing nucleotide triphosphate hydrolases"/>
    <property type="match status" value="1"/>
</dbReference>
<dbReference type="GO" id="GO:0005524">
    <property type="term" value="F:ATP binding"/>
    <property type="evidence" value="ECO:0007669"/>
    <property type="project" value="UniProtKB-KW"/>
</dbReference>
<keyword evidence="1" id="KW-0813">Transport</keyword>
<dbReference type="InterPro" id="IPR003593">
    <property type="entry name" value="AAA+_ATPase"/>
</dbReference>
<evidence type="ECO:0000256" key="3">
    <source>
        <dbReference type="ARBA" id="ARBA00022840"/>
    </source>
</evidence>
<accession>A0A7V8VB19</accession>
<dbReference type="FunFam" id="3.40.50.300:FF:000032">
    <property type="entry name" value="Export ABC transporter ATP-binding protein"/>
    <property type="match status" value="1"/>
</dbReference>
<proteinExistence type="inferred from homology"/>
<dbReference type="AlphaFoldDB" id="A0A7V8VB19"/>
<dbReference type="InterPro" id="IPR027417">
    <property type="entry name" value="P-loop_NTPase"/>
</dbReference>
<dbReference type="InterPro" id="IPR003439">
    <property type="entry name" value="ABC_transporter-like_ATP-bd"/>
</dbReference>
<keyword evidence="2" id="KW-0547">Nucleotide-binding</keyword>
<dbReference type="GO" id="GO:0098796">
    <property type="term" value="C:membrane protein complex"/>
    <property type="evidence" value="ECO:0007669"/>
    <property type="project" value="UniProtKB-ARBA"/>
</dbReference>
<dbReference type="PROSITE" id="PS50893">
    <property type="entry name" value="ABC_TRANSPORTER_2"/>
    <property type="match status" value="1"/>
</dbReference>
<protein>
    <submittedName>
        <fullName evidence="6">ABC transporter ATP-binding protein</fullName>
    </submittedName>
</protein>
<evidence type="ECO:0000259" key="5">
    <source>
        <dbReference type="PROSITE" id="PS50893"/>
    </source>
</evidence>
<dbReference type="InterPro" id="IPR017911">
    <property type="entry name" value="MacB-like_ATP-bd"/>
</dbReference>
<dbReference type="PANTHER" id="PTHR24220">
    <property type="entry name" value="IMPORT ATP-BINDING PROTEIN"/>
    <property type="match status" value="1"/>
</dbReference>
<evidence type="ECO:0000256" key="4">
    <source>
        <dbReference type="ARBA" id="ARBA00038388"/>
    </source>
</evidence>
<evidence type="ECO:0000313" key="6">
    <source>
        <dbReference type="EMBL" id="MBA2224743.1"/>
    </source>
</evidence>
<dbReference type="GO" id="GO:0016887">
    <property type="term" value="F:ATP hydrolysis activity"/>
    <property type="evidence" value="ECO:0007669"/>
    <property type="project" value="InterPro"/>
</dbReference>
<keyword evidence="7" id="KW-1185">Reference proteome</keyword>
<dbReference type="PROSITE" id="PS00211">
    <property type="entry name" value="ABC_TRANSPORTER_1"/>
    <property type="match status" value="1"/>
</dbReference>
<dbReference type="RefSeq" id="WP_194536166.1">
    <property type="nucleotide sequence ID" value="NZ_JACEFB010000001.1"/>
</dbReference>
<keyword evidence="3 6" id="KW-0067">ATP-binding</keyword>
<dbReference type="GO" id="GO:0022857">
    <property type="term" value="F:transmembrane transporter activity"/>
    <property type="evidence" value="ECO:0007669"/>
    <property type="project" value="UniProtKB-ARBA"/>
</dbReference>
<evidence type="ECO:0000256" key="2">
    <source>
        <dbReference type="ARBA" id="ARBA00022741"/>
    </source>
</evidence>
<gene>
    <name evidence="6" type="ORF">H0921_01045</name>
</gene>
<reference evidence="6 7" key="1">
    <citation type="submission" date="2020-07" db="EMBL/GenBank/DDBJ databases">
        <title>Thermogemmata thermophila gen. nov., sp. nov., a novel moderate thermophilic planctomycete from a Kamchatka hot spring.</title>
        <authorList>
            <person name="Elcheninov A.G."/>
            <person name="Podosokorskaya O.A."/>
            <person name="Kovaleva O.L."/>
            <person name="Novikov A."/>
            <person name="Bonch-Osmolovskaya E.A."/>
            <person name="Toshchakov S.V."/>
            <person name="Kublanov I.V."/>
        </authorList>
    </citation>
    <scope>NUCLEOTIDE SEQUENCE [LARGE SCALE GENOMIC DNA]</scope>
    <source>
        <strain evidence="6 7">2918</strain>
    </source>
</reference>
<name>A0A7V8VB19_9BACT</name>
<feature type="domain" description="ABC transporter" evidence="5">
    <location>
        <begin position="2"/>
        <end position="235"/>
    </location>
</feature>
<dbReference type="InterPro" id="IPR015854">
    <property type="entry name" value="ABC_transpr_LolD-like"/>
</dbReference>
<dbReference type="SMART" id="SM00382">
    <property type="entry name" value="AAA"/>
    <property type="match status" value="1"/>
</dbReference>
<organism evidence="6 7">
    <name type="scientific">Thermogemmata fonticola</name>
    <dbReference type="NCBI Taxonomy" id="2755323"/>
    <lineage>
        <taxon>Bacteria</taxon>
        <taxon>Pseudomonadati</taxon>
        <taxon>Planctomycetota</taxon>
        <taxon>Planctomycetia</taxon>
        <taxon>Gemmatales</taxon>
        <taxon>Gemmataceae</taxon>
        <taxon>Thermogemmata</taxon>
    </lineage>
</organism>
<dbReference type="InterPro" id="IPR017871">
    <property type="entry name" value="ABC_transporter-like_CS"/>
</dbReference>
<dbReference type="GO" id="GO:0005886">
    <property type="term" value="C:plasma membrane"/>
    <property type="evidence" value="ECO:0007669"/>
    <property type="project" value="TreeGrafter"/>
</dbReference>
<dbReference type="Proteomes" id="UP000542342">
    <property type="component" value="Unassembled WGS sequence"/>
</dbReference>
<evidence type="ECO:0000256" key="1">
    <source>
        <dbReference type="ARBA" id="ARBA00022448"/>
    </source>
</evidence>
<sequence length="235" mass="25633">MLELIEVTKVYVQGRRTVPAVQGVSLTVRPGEFVTIMGPSGSGKSTLMHLMGALDTPTRGRALFHGQDLQAMSDRQRSLLRRERIGFVFQAFNLLPTLTAAENVALPLLLAGRNRRQALQRAGECLEQVGLSHRADHFPDELSGGEMQRVAVARAIVADPEAVLCDEPTGNLDSQTSREILTLLSRLPEPARRAVVMVTHDPTAAAYGTRLVRLRDGRIESDHPVPKSSVPCDSV</sequence>
<evidence type="ECO:0000313" key="7">
    <source>
        <dbReference type="Proteomes" id="UP000542342"/>
    </source>
</evidence>
<comment type="similarity">
    <text evidence="4">Belongs to the ABC transporter superfamily. Macrolide exporter (TC 3.A.1.122) family.</text>
</comment>
<dbReference type="SUPFAM" id="SSF52540">
    <property type="entry name" value="P-loop containing nucleoside triphosphate hydrolases"/>
    <property type="match status" value="1"/>
</dbReference>
<dbReference type="Pfam" id="PF00005">
    <property type="entry name" value="ABC_tran"/>
    <property type="match status" value="1"/>
</dbReference>
<comment type="caution">
    <text evidence="6">The sequence shown here is derived from an EMBL/GenBank/DDBJ whole genome shotgun (WGS) entry which is preliminary data.</text>
</comment>
<dbReference type="CDD" id="cd03255">
    <property type="entry name" value="ABC_MJ0796_LolCDE_FtsE"/>
    <property type="match status" value="1"/>
</dbReference>
<dbReference type="EMBL" id="JACEFB010000001">
    <property type="protein sequence ID" value="MBA2224743.1"/>
    <property type="molecule type" value="Genomic_DNA"/>
</dbReference>